<dbReference type="SUPFAM" id="SSF53474">
    <property type="entry name" value="alpha/beta-Hydrolases"/>
    <property type="match status" value="1"/>
</dbReference>
<feature type="domain" description="Fungal lipase-type" evidence="2">
    <location>
        <begin position="97"/>
        <end position="171"/>
    </location>
</feature>
<dbReference type="Pfam" id="PF01764">
    <property type="entry name" value="Lipase_3"/>
    <property type="match status" value="1"/>
</dbReference>
<evidence type="ECO:0000256" key="1">
    <source>
        <dbReference type="SAM" id="SignalP"/>
    </source>
</evidence>
<protein>
    <submittedName>
        <fullName evidence="3">Alpha/Beta hydrolase protein</fullName>
    </submittedName>
</protein>
<organism evidence="3 4">
    <name type="scientific">Syncephalis pseudoplumigaleata</name>
    <dbReference type="NCBI Taxonomy" id="1712513"/>
    <lineage>
        <taxon>Eukaryota</taxon>
        <taxon>Fungi</taxon>
        <taxon>Fungi incertae sedis</taxon>
        <taxon>Zoopagomycota</taxon>
        <taxon>Zoopagomycotina</taxon>
        <taxon>Zoopagomycetes</taxon>
        <taxon>Zoopagales</taxon>
        <taxon>Piptocephalidaceae</taxon>
        <taxon>Syncephalis</taxon>
    </lineage>
</organism>
<dbReference type="InterPro" id="IPR002921">
    <property type="entry name" value="Fungal_lipase-type"/>
</dbReference>
<dbReference type="PANTHER" id="PTHR45856">
    <property type="entry name" value="ALPHA/BETA-HYDROLASES SUPERFAMILY PROTEIN"/>
    <property type="match status" value="1"/>
</dbReference>
<keyword evidence="3" id="KW-0378">Hydrolase</keyword>
<keyword evidence="1" id="KW-0732">Signal</keyword>
<evidence type="ECO:0000313" key="4">
    <source>
        <dbReference type="Proteomes" id="UP000278143"/>
    </source>
</evidence>
<dbReference type="PANTHER" id="PTHR45856:SF25">
    <property type="entry name" value="FUNGAL LIPASE-LIKE DOMAIN-CONTAINING PROTEIN"/>
    <property type="match status" value="1"/>
</dbReference>
<feature type="signal peptide" evidence="1">
    <location>
        <begin position="1"/>
        <end position="22"/>
    </location>
</feature>
<accession>A0A4P9YWU6</accession>
<feature type="chain" id="PRO_5020199214" evidence="1">
    <location>
        <begin position="23"/>
        <end position="178"/>
    </location>
</feature>
<dbReference type="GO" id="GO:0006629">
    <property type="term" value="P:lipid metabolic process"/>
    <property type="evidence" value="ECO:0007669"/>
    <property type="project" value="InterPro"/>
</dbReference>
<dbReference type="GO" id="GO:0016787">
    <property type="term" value="F:hydrolase activity"/>
    <property type="evidence" value="ECO:0007669"/>
    <property type="project" value="UniProtKB-KW"/>
</dbReference>
<evidence type="ECO:0000313" key="3">
    <source>
        <dbReference type="EMBL" id="RKP23972.1"/>
    </source>
</evidence>
<reference evidence="4" key="1">
    <citation type="journal article" date="2018" name="Nat. Microbiol.">
        <title>Leveraging single-cell genomics to expand the fungal tree of life.</title>
        <authorList>
            <person name="Ahrendt S.R."/>
            <person name="Quandt C.A."/>
            <person name="Ciobanu D."/>
            <person name="Clum A."/>
            <person name="Salamov A."/>
            <person name="Andreopoulos B."/>
            <person name="Cheng J.F."/>
            <person name="Woyke T."/>
            <person name="Pelin A."/>
            <person name="Henrissat B."/>
            <person name="Reynolds N.K."/>
            <person name="Benny G.L."/>
            <person name="Smith M.E."/>
            <person name="James T.Y."/>
            <person name="Grigoriev I.V."/>
        </authorList>
    </citation>
    <scope>NUCLEOTIDE SEQUENCE [LARGE SCALE GENOMIC DNA]</scope>
    <source>
        <strain evidence="4">Benny S71-1</strain>
    </source>
</reference>
<dbReference type="CDD" id="cd00519">
    <property type="entry name" value="Lipase_3"/>
    <property type="match status" value="1"/>
</dbReference>
<sequence length="178" mass="20014">MWMVVVVLPLLWLSICCVTASARPAKVRSAGVSSAAIQRLQLLASYAGAASCDVRGWRCGPHCEEHTTGTHFIDHAFDRETNTYAYMAVHPRHRRLIVAFRGSVNLASWIQNINALQVQVPWIPDDEARVHRGFSHCYERIQEQLMDKLAEATRRYPGYTLTFIGHSLGGAARGQRRL</sequence>
<dbReference type="AlphaFoldDB" id="A0A4P9YWU6"/>
<gene>
    <name evidence="3" type="ORF">SYNPS1DRAFT_23932</name>
</gene>
<name>A0A4P9YWU6_9FUNG</name>
<dbReference type="InterPro" id="IPR051218">
    <property type="entry name" value="Sec_MonoDiacylglyc_Lipase"/>
</dbReference>
<proteinExistence type="predicted"/>
<dbReference type="InterPro" id="IPR029058">
    <property type="entry name" value="AB_hydrolase_fold"/>
</dbReference>
<evidence type="ECO:0000259" key="2">
    <source>
        <dbReference type="Pfam" id="PF01764"/>
    </source>
</evidence>
<dbReference type="Gene3D" id="3.40.50.1820">
    <property type="entry name" value="alpha/beta hydrolase"/>
    <property type="match status" value="1"/>
</dbReference>
<dbReference type="OrthoDB" id="426718at2759"/>
<dbReference type="EMBL" id="KZ990536">
    <property type="protein sequence ID" value="RKP23972.1"/>
    <property type="molecule type" value="Genomic_DNA"/>
</dbReference>
<keyword evidence="4" id="KW-1185">Reference proteome</keyword>
<dbReference type="Proteomes" id="UP000278143">
    <property type="component" value="Unassembled WGS sequence"/>
</dbReference>